<evidence type="ECO:0000313" key="4">
    <source>
        <dbReference type="Proteomes" id="UP001349994"/>
    </source>
</evidence>
<dbReference type="Proteomes" id="UP001349994">
    <property type="component" value="Unassembled WGS sequence"/>
</dbReference>
<dbReference type="PANTHER" id="PTHR21198:SF7">
    <property type="entry name" value="ASPARTATE-GLUTAMATE RACEMASE FAMILY"/>
    <property type="match status" value="1"/>
</dbReference>
<protein>
    <submittedName>
        <fullName evidence="3">Amino acid racemase</fullName>
        <ecNumber evidence="3">5.1.1.-</ecNumber>
    </submittedName>
</protein>
<evidence type="ECO:0000256" key="2">
    <source>
        <dbReference type="ARBA" id="ARBA00023235"/>
    </source>
</evidence>
<accession>A0ABU6IJ45</accession>
<dbReference type="InterPro" id="IPR015942">
    <property type="entry name" value="Asp/Glu/hydantoin_racemase"/>
</dbReference>
<evidence type="ECO:0000313" key="3">
    <source>
        <dbReference type="EMBL" id="MEC4176435.1"/>
    </source>
</evidence>
<evidence type="ECO:0000256" key="1">
    <source>
        <dbReference type="ARBA" id="ARBA00007847"/>
    </source>
</evidence>
<proteinExistence type="inferred from homology"/>
<dbReference type="InterPro" id="IPR004380">
    <property type="entry name" value="Asp_race"/>
</dbReference>
<name>A0ABU6IJ45_9ACTN</name>
<dbReference type="Gene3D" id="3.40.50.1860">
    <property type="match status" value="2"/>
</dbReference>
<dbReference type="InterPro" id="IPR001920">
    <property type="entry name" value="Asp/Glu_race"/>
</dbReference>
<comment type="similarity">
    <text evidence="1">Belongs to the aspartate/glutamate racemases family.</text>
</comment>
<dbReference type="InterPro" id="IPR018187">
    <property type="entry name" value="Asp/Glu_racemase_AS_1"/>
</dbReference>
<dbReference type="PROSITE" id="PS00923">
    <property type="entry name" value="ASP_GLU_RACEMASE_1"/>
    <property type="match status" value="1"/>
</dbReference>
<dbReference type="PANTHER" id="PTHR21198">
    <property type="entry name" value="GLUTAMATE RACEMASE"/>
    <property type="match status" value="1"/>
</dbReference>
<dbReference type="Pfam" id="PF01177">
    <property type="entry name" value="Asp_Glu_race"/>
    <property type="match status" value="1"/>
</dbReference>
<dbReference type="EMBL" id="JAYMFF010000015">
    <property type="protein sequence ID" value="MEC4176435.1"/>
    <property type="molecule type" value="Genomic_DNA"/>
</dbReference>
<comment type="caution">
    <text evidence="3">The sequence shown here is derived from an EMBL/GenBank/DDBJ whole genome shotgun (WGS) entry which is preliminary data.</text>
</comment>
<dbReference type="NCBIfam" id="TIGR00035">
    <property type="entry name" value="asp_race"/>
    <property type="match status" value="1"/>
</dbReference>
<keyword evidence="2 3" id="KW-0413">Isomerase</keyword>
<gene>
    <name evidence="3" type="ORF">VIN30_08270</name>
</gene>
<dbReference type="RefSeq" id="WP_338210754.1">
    <property type="nucleotide sequence ID" value="NZ_JAYMFF010000015.1"/>
</dbReference>
<dbReference type="EC" id="5.1.1.-" evidence="3"/>
<reference evidence="3 4" key="1">
    <citation type="submission" date="2024-01" db="EMBL/GenBank/DDBJ databases">
        <title>novel species in genus Adlercreutzia.</title>
        <authorList>
            <person name="Liu X."/>
        </authorList>
    </citation>
    <scope>NUCLEOTIDE SEQUENCE [LARGE SCALE GENOMIC DNA]</scope>
    <source>
        <strain evidence="3 4">R7</strain>
    </source>
</reference>
<organism evidence="3 4">
    <name type="scientific">Adlercreutzia wanghongyangiae</name>
    <dbReference type="NCBI Taxonomy" id="3111451"/>
    <lineage>
        <taxon>Bacteria</taxon>
        <taxon>Bacillati</taxon>
        <taxon>Actinomycetota</taxon>
        <taxon>Coriobacteriia</taxon>
        <taxon>Eggerthellales</taxon>
        <taxon>Eggerthellaceae</taxon>
        <taxon>Adlercreutzia</taxon>
    </lineage>
</organism>
<dbReference type="GO" id="GO:0016853">
    <property type="term" value="F:isomerase activity"/>
    <property type="evidence" value="ECO:0007669"/>
    <property type="project" value="UniProtKB-KW"/>
</dbReference>
<dbReference type="SUPFAM" id="SSF53681">
    <property type="entry name" value="Aspartate/glutamate racemase"/>
    <property type="match status" value="2"/>
</dbReference>
<sequence>MSEAPAHLVGILGGVGPAATVYFEQRLVERTDADRDQDHVRTLVFNDASIPDRTAFILGESDVSPVGPLRACAQTLERCGCDVLALPCNTAHYFFDDIQAAVDVPIVNMVRATMEHLAHTGHRRVGVLGTIGTMQVDIFGREGAHWGVDCVYPSLPVQQRVNAIIYDEVKAGRPTDPAALDELADLFADEGCTALILGCTELSFAFGSDAAHHRIAVVDPLEVLVEAVITHAERPLRG</sequence>
<keyword evidence="4" id="KW-1185">Reference proteome</keyword>